<evidence type="ECO:0000256" key="5">
    <source>
        <dbReference type="ARBA" id="ARBA00023204"/>
    </source>
</evidence>
<keyword evidence="5" id="KW-0234">DNA repair</keyword>
<dbReference type="PANTHER" id="PTHR10815:SF12">
    <property type="entry name" value="METHYLATED-DNA--PROTEIN-CYSTEINE METHYLTRANSFERASE, INDUCIBLE"/>
    <property type="match status" value="1"/>
</dbReference>
<dbReference type="NCBIfam" id="TIGR00589">
    <property type="entry name" value="ogt"/>
    <property type="match status" value="1"/>
</dbReference>
<feature type="domain" description="Methylated-DNA-[protein]-cysteine S-methyltransferase DNA binding" evidence="7">
    <location>
        <begin position="82"/>
        <end position="161"/>
    </location>
</feature>
<dbReference type="GO" id="GO:0003908">
    <property type="term" value="F:methylated-DNA-[protein]-cysteine S-methyltransferase activity"/>
    <property type="evidence" value="ECO:0007669"/>
    <property type="project" value="UniProtKB-EC"/>
</dbReference>
<evidence type="ECO:0000256" key="1">
    <source>
        <dbReference type="ARBA" id="ARBA00001286"/>
    </source>
</evidence>
<keyword evidence="9" id="KW-1185">Reference proteome</keyword>
<comment type="catalytic activity">
    <reaction evidence="1">
        <text>a 4-O-methyl-thymidine in DNA + L-cysteinyl-[protein] = a thymidine in DNA + S-methyl-L-cysteinyl-[protein]</text>
        <dbReference type="Rhea" id="RHEA:53428"/>
        <dbReference type="Rhea" id="RHEA-COMP:10131"/>
        <dbReference type="Rhea" id="RHEA-COMP:10132"/>
        <dbReference type="Rhea" id="RHEA-COMP:13555"/>
        <dbReference type="Rhea" id="RHEA-COMP:13556"/>
        <dbReference type="ChEBI" id="CHEBI:29950"/>
        <dbReference type="ChEBI" id="CHEBI:82612"/>
        <dbReference type="ChEBI" id="CHEBI:137386"/>
        <dbReference type="ChEBI" id="CHEBI:137387"/>
        <dbReference type="EC" id="2.1.1.63"/>
    </reaction>
</comment>
<dbReference type="InterPro" id="IPR036631">
    <property type="entry name" value="MGMT_N_sf"/>
</dbReference>
<dbReference type="RefSeq" id="WP_137645430.1">
    <property type="nucleotide sequence ID" value="NZ_BAABRM010000025.1"/>
</dbReference>
<dbReference type="InterPro" id="IPR036217">
    <property type="entry name" value="MethylDNA_cys_MeTrfase_DNAb"/>
</dbReference>
<dbReference type="Proteomes" id="UP001589855">
    <property type="component" value="Unassembled WGS sequence"/>
</dbReference>
<evidence type="ECO:0000256" key="2">
    <source>
        <dbReference type="ARBA" id="ARBA00022603"/>
    </source>
</evidence>
<keyword evidence="4" id="KW-0227">DNA damage</keyword>
<evidence type="ECO:0000313" key="9">
    <source>
        <dbReference type="Proteomes" id="UP001589855"/>
    </source>
</evidence>
<evidence type="ECO:0000256" key="6">
    <source>
        <dbReference type="ARBA" id="ARBA00049348"/>
    </source>
</evidence>
<dbReference type="Pfam" id="PF01035">
    <property type="entry name" value="DNA_binding_1"/>
    <property type="match status" value="1"/>
</dbReference>
<dbReference type="PROSITE" id="PS00374">
    <property type="entry name" value="MGMT"/>
    <property type="match status" value="1"/>
</dbReference>
<evidence type="ECO:0000256" key="4">
    <source>
        <dbReference type="ARBA" id="ARBA00022763"/>
    </source>
</evidence>
<dbReference type="SUPFAM" id="SSF53155">
    <property type="entry name" value="Methylated DNA-protein cysteine methyltransferase domain"/>
    <property type="match status" value="1"/>
</dbReference>
<gene>
    <name evidence="8" type="ORF">ACFFGS_07840</name>
</gene>
<dbReference type="GO" id="GO:0032259">
    <property type="term" value="P:methylation"/>
    <property type="evidence" value="ECO:0007669"/>
    <property type="project" value="UniProtKB-KW"/>
</dbReference>
<evidence type="ECO:0000256" key="3">
    <source>
        <dbReference type="ARBA" id="ARBA00022679"/>
    </source>
</evidence>
<evidence type="ECO:0000313" key="8">
    <source>
        <dbReference type="EMBL" id="MFC0424025.1"/>
    </source>
</evidence>
<keyword evidence="3 8" id="KW-0808">Transferase</keyword>
<dbReference type="Gene3D" id="1.10.10.10">
    <property type="entry name" value="Winged helix-like DNA-binding domain superfamily/Winged helix DNA-binding domain"/>
    <property type="match status" value="1"/>
</dbReference>
<dbReference type="EMBL" id="JBHLUK010000065">
    <property type="protein sequence ID" value="MFC0424025.1"/>
    <property type="molecule type" value="Genomic_DNA"/>
</dbReference>
<comment type="catalytic activity">
    <reaction evidence="6">
        <text>a 6-O-methyl-2'-deoxyguanosine in DNA + L-cysteinyl-[protein] = S-methyl-L-cysteinyl-[protein] + a 2'-deoxyguanosine in DNA</text>
        <dbReference type="Rhea" id="RHEA:24000"/>
        <dbReference type="Rhea" id="RHEA-COMP:10131"/>
        <dbReference type="Rhea" id="RHEA-COMP:10132"/>
        <dbReference type="Rhea" id="RHEA-COMP:11367"/>
        <dbReference type="Rhea" id="RHEA-COMP:11368"/>
        <dbReference type="ChEBI" id="CHEBI:29950"/>
        <dbReference type="ChEBI" id="CHEBI:82612"/>
        <dbReference type="ChEBI" id="CHEBI:85445"/>
        <dbReference type="ChEBI" id="CHEBI:85448"/>
        <dbReference type="EC" id="2.1.1.63"/>
    </reaction>
</comment>
<dbReference type="PANTHER" id="PTHR10815">
    <property type="entry name" value="METHYLATED-DNA--PROTEIN-CYSTEINE METHYLTRANSFERASE"/>
    <property type="match status" value="1"/>
</dbReference>
<dbReference type="InterPro" id="IPR014048">
    <property type="entry name" value="MethylDNA_cys_MeTrfase_DNA-bd"/>
</dbReference>
<dbReference type="CDD" id="cd06445">
    <property type="entry name" value="ATase"/>
    <property type="match status" value="1"/>
</dbReference>
<reference evidence="8 9" key="1">
    <citation type="submission" date="2024-09" db="EMBL/GenBank/DDBJ databases">
        <authorList>
            <person name="Sun Q."/>
            <person name="Mori K."/>
        </authorList>
    </citation>
    <scope>NUCLEOTIDE SEQUENCE [LARGE SCALE GENOMIC DNA]</scope>
    <source>
        <strain evidence="8 9">TBRC 4575</strain>
    </source>
</reference>
<proteinExistence type="predicted"/>
<dbReference type="InterPro" id="IPR036388">
    <property type="entry name" value="WH-like_DNA-bd_sf"/>
</dbReference>
<evidence type="ECO:0000259" key="7">
    <source>
        <dbReference type="Pfam" id="PF01035"/>
    </source>
</evidence>
<dbReference type="EC" id="2.1.1.63" evidence="8"/>
<sequence>MKLTLTKTTIQHHHYWLASSPVGLAFIGRVDGAENEWQQFYPTATASIDQTSNQTAIRALRAYLSGQPFDPAVVLDLTPGTPFQQRVWQALRQIPYGQTRSYSELATSIARPRAVRAVASAVAHNPLLMAVPCHRIIRKDGQLGNYRGGVAMKRALLTLEDAHCHACGRP</sequence>
<organism evidence="8 9">
    <name type="scientific">Lactiplantibacillus plajomi</name>
    <dbReference type="NCBI Taxonomy" id="1457217"/>
    <lineage>
        <taxon>Bacteria</taxon>
        <taxon>Bacillati</taxon>
        <taxon>Bacillota</taxon>
        <taxon>Bacilli</taxon>
        <taxon>Lactobacillales</taxon>
        <taxon>Lactobacillaceae</taxon>
        <taxon>Lactiplantibacillus</taxon>
    </lineage>
</organism>
<dbReference type="InterPro" id="IPR001497">
    <property type="entry name" value="MethylDNA_cys_MeTrfase_AS"/>
</dbReference>
<keyword evidence="2 8" id="KW-0489">Methyltransferase</keyword>
<protein>
    <submittedName>
        <fullName evidence="8">Methylated-DNA--[protein]-cysteine S-methyltransferase</fullName>
        <ecNumber evidence="8">2.1.1.63</ecNumber>
    </submittedName>
</protein>
<name>A0ABV6K3H7_9LACO</name>
<accession>A0ABV6K3H7</accession>
<comment type="caution">
    <text evidence="8">The sequence shown here is derived from an EMBL/GenBank/DDBJ whole genome shotgun (WGS) entry which is preliminary data.</text>
</comment>
<dbReference type="SUPFAM" id="SSF46767">
    <property type="entry name" value="Methylated DNA-protein cysteine methyltransferase, C-terminal domain"/>
    <property type="match status" value="1"/>
</dbReference>